<dbReference type="InterPro" id="IPR003439">
    <property type="entry name" value="ABC_transporter-like_ATP-bd"/>
</dbReference>
<dbReference type="FunFam" id="3.40.50.300:FF:000133">
    <property type="entry name" value="Spermidine/putrescine import ATP-binding protein PotA"/>
    <property type="match status" value="1"/>
</dbReference>
<evidence type="ECO:0000259" key="8">
    <source>
        <dbReference type="PROSITE" id="PS50893"/>
    </source>
</evidence>
<dbReference type="Gene3D" id="3.40.50.300">
    <property type="entry name" value="P-loop containing nucleotide triphosphate hydrolases"/>
    <property type="match status" value="1"/>
</dbReference>
<dbReference type="Gene3D" id="2.40.50.100">
    <property type="match status" value="1"/>
</dbReference>
<dbReference type="Proteomes" id="UP000051295">
    <property type="component" value="Unassembled WGS sequence"/>
</dbReference>
<evidence type="ECO:0000256" key="3">
    <source>
        <dbReference type="ARBA" id="ARBA00022741"/>
    </source>
</evidence>
<comment type="similarity">
    <text evidence="7">Belongs to the ABC transporter superfamily. Spermidine/putrescine importer (TC 3.A.1.11.1) family.</text>
</comment>
<dbReference type="EMBL" id="LAXJ01000012">
    <property type="protein sequence ID" value="KRS12074.1"/>
    <property type="molecule type" value="Genomic_DNA"/>
</dbReference>
<sequence>MSGKSDMQDDKTPMIAIRDVVKKFGSFTALHGITADIREGEFFSLLGPSGCGKTTLLRTIAGFEPTTSGTIAIDGKNMADIPANDRPTNMVFQSYAIFPHLNVEENVGYGLKTRKMPKKDIAREVAEVLSLVDMEGYGKRKAHELSGGQRQRVALARALVMKPKVILLDEPLSALDKKLRDQMQVELRSLQRSIGITFILVTHDQEEALIMSDRIAVMFEGQIEQLDTPEGLYRRPVNKRVASFIGVMNFLSAKVTEQTDTHLTLDMDALGKIDLPRDRLGEDITPESIGTVGVRPEMLTVLFDQSDWSQNKVEGEVVDTEYYGDMTYYKVRLPGRDAPLSISMRNTAGRSVVPPGSPVTVGWGAESIVVFGD</sequence>
<dbReference type="PATRIC" id="fig|1641875.4.peg.295"/>
<gene>
    <name evidence="7" type="primary">potA</name>
    <name evidence="9" type="ORF">XM53_12505</name>
</gene>
<dbReference type="InterPro" id="IPR008995">
    <property type="entry name" value="Mo/tungstate-bd_C_term_dom"/>
</dbReference>
<comment type="catalytic activity">
    <reaction evidence="7">
        <text>ATP + H2O + polyamine-[polyamine-binding protein]Side 1 = ADP + phosphate + polyamineSide 2 + [polyamine-binding protein]Side 1.</text>
        <dbReference type="EC" id="7.6.2.11"/>
    </reaction>
</comment>
<dbReference type="GO" id="GO:0016887">
    <property type="term" value="F:ATP hydrolysis activity"/>
    <property type="evidence" value="ECO:0007669"/>
    <property type="project" value="InterPro"/>
</dbReference>
<dbReference type="Gene3D" id="2.40.50.140">
    <property type="entry name" value="Nucleic acid-binding proteins"/>
    <property type="match status" value="1"/>
</dbReference>
<comment type="caution">
    <text evidence="9">The sequence shown here is derived from an EMBL/GenBank/DDBJ whole genome shotgun (WGS) entry which is preliminary data.</text>
</comment>
<dbReference type="InterPro" id="IPR017871">
    <property type="entry name" value="ABC_transporter-like_CS"/>
</dbReference>
<evidence type="ECO:0000256" key="2">
    <source>
        <dbReference type="ARBA" id="ARBA00022475"/>
    </source>
</evidence>
<comment type="subunit">
    <text evidence="7">The complex is composed of two ATP-binding proteins (PotA), two transmembrane proteins (PotB and PotC) and a solute-binding protein (PotD).</text>
</comment>
<dbReference type="PROSITE" id="PS50893">
    <property type="entry name" value="ABC_TRANSPORTER_2"/>
    <property type="match status" value="1"/>
</dbReference>
<keyword evidence="6 7" id="KW-0472">Membrane</keyword>
<protein>
    <recommendedName>
        <fullName evidence="7">Spermidine/putrescine import ATP-binding protein PotA</fullName>
        <ecNumber evidence="7">7.6.2.11</ecNumber>
    </recommendedName>
</protein>
<dbReference type="GO" id="GO:0043190">
    <property type="term" value="C:ATP-binding cassette (ABC) transporter complex"/>
    <property type="evidence" value="ECO:0007669"/>
    <property type="project" value="InterPro"/>
</dbReference>
<evidence type="ECO:0000256" key="5">
    <source>
        <dbReference type="ARBA" id="ARBA00022967"/>
    </source>
</evidence>
<evidence type="ECO:0000256" key="1">
    <source>
        <dbReference type="ARBA" id="ARBA00022448"/>
    </source>
</evidence>
<feature type="domain" description="ABC transporter" evidence="8">
    <location>
        <begin position="15"/>
        <end position="245"/>
    </location>
</feature>
<comment type="function">
    <text evidence="7">Part of the ABC transporter complex PotABCD involved in spermidine/putrescine import. Responsible for energy coupling to the transport system.</text>
</comment>
<dbReference type="InterPro" id="IPR050093">
    <property type="entry name" value="ABC_SmlMolc_Importer"/>
</dbReference>
<dbReference type="SMART" id="SM00382">
    <property type="entry name" value="AAA"/>
    <property type="match status" value="1"/>
</dbReference>
<dbReference type="Pfam" id="PF00005">
    <property type="entry name" value="ABC_tran"/>
    <property type="match status" value="1"/>
</dbReference>
<dbReference type="Pfam" id="PF08402">
    <property type="entry name" value="TOBE_2"/>
    <property type="match status" value="1"/>
</dbReference>
<dbReference type="EC" id="7.6.2.11" evidence="7"/>
<evidence type="ECO:0000256" key="6">
    <source>
        <dbReference type="ARBA" id="ARBA00023136"/>
    </source>
</evidence>
<keyword evidence="5 7" id="KW-1278">Translocase</keyword>
<keyword evidence="10" id="KW-1185">Reference proteome</keyword>
<evidence type="ECO:0000313" key="10">
    <source>
        <dbReference type="Proteomes" id="UP000051295"/>
    </source>
</evidence>
<evidence type="ECO:0000256" key="4">
    <source>
        <dbReference type="ARBA" id="ARBA00022840"/>
    </source>
</evidence>
<dbReference type="AlphaFoldDB" id="A0A0T5NT31"/>
<dbReference type="PANTHER" id="PTHR42781">
    <property type="entry name" value="SPERMIDINE/PUTRESCINE IMPORT ATP-BINDING PROTEIN POTA"/>
    <property type="match status" value="1"/>
</dbReference>
<dbReference type="PANTHER" id="PTHR42781:SF4">
    <property type="entry name" value="SPERMIDINE_PUTRESCINE IMPORT ATP-BINDING PROTEIN POTA"/>
    <property type="match status" value="1"/>
</dbReference>
<proteinExistence type="inferred from homology"/>
<dbReference type="InterPro" id="IPR003593">
    <property type="entry name" value="AAA+_ATPase"/>
</dbReference>
<dbReference type="GO" id="GO:0005524">
    <property type="term" value="F:ATP binding"/>
    <property type="evidence" value="ECO:0007669"/>
    <property type="project" value="UniProtKB-KW"/>
</dbReference>
<evidence type="ECO:0000313" key="9">
    <source>
        <dbReference type="EMBL" id="KRS12074.1"/>
    </source>
</evidence>
<keyword evidence="1 7" id="KW-0813">Transport</keyword>
<dbReference type="SUPFAM" id="SSF52540">
    <property type="entry name" value="P-loop containing nucleoside triphosphate hydrolases"/>
    <property type="match status" value="1"/>
</dbReference>
<keyword evidence="2 7" id="KW-1003">Cell membrane</keyword>
<evidence type="ECO:0000256" key="7">
    <source>
        <dbReference type="RuleBase" id="RU364083"/>
    </source>
</evidence>
<dbReference type="NCBIfam" id="TIGR01187">
    <property type="entry name" value="potA"/>
    <property type="match status" value="1"/>
</dbReference>
<reference evidence="9 10" key="1">
    <citation type="submission" date="2015-04" db="EMBL/GenBank/DDBJ databases">
        <title>The draft genome sequence of Roseovarius sp.R12b.</title>
        <authorList>
            <person name="Li G."/>
            <person name="Lai Q."/>
            <person name="Shao Z."/>
            <person name="Yan P."/>
        </authorList>
    </citation>
    <scope>NUCLEOTIDE SEQUENCE [LARGE SCALE GENOMIC DNA]</scope>
    <source>
        <strain evidence="9 10">R12B</strain>
    </source>
</reference>
<dbReference type="GO" id="GO:0015417">
    <property type="term" value="F:ABC-type polyamine transporter activity"/>
    <property type="evidence" value="ECO:0007669"/>
    <property type="project" value="UniProtKB-EC"/>
</dbReference>
<accession>A0A0T5NT31</accession>
<dbReference type="STRING" id="1641875.XM53_12505"/>
<dbReference type="InterPro" id="IPR013611">
    <property type="entry name" value="Transp-assoc_OB_typ2"/>
</dbReference>
<dbReference type="InterPro" id="IPR012340">
    <property type="entry name" value="NA-bd_OB-fold"/>
</dbReference>
<dbReference type="InterPro" id="IPR005893">
    <property type="entry name" value="PotA-like"/>
</dbReference>
<name>A0A0T5NT31_9RHOB</name>
<dbReference type="GO" id="GO:0015847">
    <property type="term" value="P:putrescine transport"/>
    <property type="evidence" value="ECO:0007669"/>
    <property type="project" value="UniProtKB-ARBA"/>
</dbReference>
<dbReference type="SUPFAM" id="SSF50331">
    <property type="entry name" value="MOP-like"/>
    <property type="match status" value="1"/>
</dbReference>
<keyword evidence="3 7" id="KW-0547">Nucleotide-binding</keyword>
<keyword evidence="4 7" id="KW-0067">ATP-binding</keyword>
<dbReference type="InterPro" id="IPR027417">
    <property type="entry name" value="P-loop_NTPase"/>
</dbReference>
<dbReference type="PROSITE" id="PS00211">
    <property type="entry name" value="ABC_TRANSPORTER_1"/>
    <property type="match status" value="1"/>
</dbReference>
<organism evidence="9 10">
    <name type="scientific">Roseovarius atlanticus</name>
    <dbReference type="NCBI Taxonomy" id="1641875"/>
    <lineage>
        <taxon>Bacteria</taxon>
        <taxon>Pseudomonadati</taxon>
        <taxon>Pseudomonadota</taxon>
        <taxon>Alphaproteobacteria</taxon>
        <taxon>Rhodobacterales</taxon>
        <taxon>Roseobacteraceae</taxon>
        <taxon>Roseovarius</taxon>
    </lineage>
</organism>